<dbReference type="PANTHER" id="PTHR40590">
    <property type="entry name" value="CYTOPLASMIC PROTEIN-RELATED"/>
    <property type="match status" value="1"/>
</dbReference>
<dbReference type="OrthoDB" id="357294at2"/>
<dbReference type="InterPro" id="IPR002816">
    <property type="entry name" value="TraB/PrgY/GumN_fam"/>
</dbReference>
<dbReference type="eggNOG" id="COG3735">
    <property type="taxonomic scope" value="Bacteria"/>
</dbReference>
<dbReference type="AlphaFoldDB" id="A0A085JB40"/>
<name>A0A085JB40_9GAMM</name>
<dbReference type="CDD" id="cd14789">
    <property type="entry name" value="Tiki"/>
    <property type="match status" value="1"/>
</dbReference>
<organism evidence="1 2">
    <name type="scientific">Tatumella ptyseos ATCC 33301</name>
    <dbReference type="NCBI Taxonomy" id="1005995"/>
    <lineage>
        <taxon>Bacteria</taxon>
        <taxon>Pseudomonadati</taxon>
        <taxon>Pseudomonadota</taxon>
        <taxon>Gammaproteobacteria</taxon>
        <taxon>Enterobacterales</taxon>
        <taxon>Erwiniaceae</taxon>
        <taxon>Tatumella</taxon>
    </lineage>
</organism>
<dbReference type="RefSeq" id="WP_025902205.1">
    <property type="nucleotide sequence ID" value="NZ_ATMJ01000034.1"/>
</dbReference>
<dbReference type="InterPro" id="IPR047111">
    <property type="entry name" value="YbaP-like"/>
</dbReference>
<dbReference type="Pfam" id="PF01963">
    <property type="entry name" value="TraB_PrgY_gumN"/>
    <property type="match status" value="1"/>
</dbReference>
<dbReference type="EMBL" id="JMPR01000045">
    <property type="protein sequence ID" value="KFD17686.1"/>
    <property type="molecule type" value="Genomic_DNA"/>
</dbReference>
<protein>
    <recommendedName>
        <fullName evidence="3">Ligase</fullName>
    </recommendedName>
</protein>
<dbReference type="Proteomes" id="UP000028602">
    <property type="component" value="Unassembled WGS sequence"/>
</dbReference>
<comment type="caution">
    <text evidence="1">The sequence shown here is derived from an EMBL/GenBank/DDBJ whole genome shotgun (WGS) entry which is preliminary data.</text>
</comment>
<proteinExistence type="predicted"/>
<keyword evidence="2" id="KW-1185">Reference proteome</keyword>
<reference evidence="1 2" key="1">
    <citation type="submission" date="2014-05" db="EMBL/GenBank/DDBJ databases">
        <title>ATOL: Assembling a taxonomically balanced genome-scale reconstruction of the evolutionary history of the Enterobacteriaceae.</title>
        <authorList>
            <person name="Plunkett G.III."/>
            <person name="Neeno-Eckwall E.C."/>
            <person name="Glasner J.D."/>
            <person name="Perna N.T."/>
        </authorList>
    </citation>
    <scope>NUCLEOTIDE SEQUENCE [LARGE SCALE GENOMIC DNA]</scope>
    <source>
        <strain evidence="1 2">ATCC 33301</strain>
    </source>
</reference>
<sequence>MTLLWPRLEKLWRFLHPVSYAWPAVDLRVNDSRIHLTGSIHMGTRDMYPLAEPLLKQLRAADALIVEADILSSPSLPPQSEARAPLQERFDAALNAELEQRCTECELPVSTLETLPAWQIALILQSRQAQRLGLRPEYGIDYQLLQAAKNLNKPVIELEGAGTQLGMLIRLPDDGIDLLADSLQHWHTNARLLQTMISWWVEGPPREGLPHGLLPSSFGHSLNDVLIKKRNAEWKQKLIRLPPGRYLMAVGALHLYGDDNLPAMFGR</sequence>
<evidence type="ECO:0000313" key="2">
    <source>
        <dbReference type="Proteomes" id="UP000028602"/>
    </source>
</evidence>
<evidence type="ECO:0008006" key="3">
    <source>
        <dbReference type="Google" id="ProtNLM"/>
    </source>
</evidence>
<accession>A0A085JB40</accession>
<evidence type="ECO:0000313" key="1">
    <source>
        <dbReference type="EMBL" id="KFD17686.1"/>
    </source>
</evidence>
<gene>
    <name evidence="1" type="ORF">GTPT_2936</name>
</gene>
<dbReference type="PANTHER" id="PTHR40590:SF1">
    <property type="entry name" value="CYTOPLASMIC PROTEIN"/>
    <property type="match status" value="1"/>
</dbReference>